<feature type="region of interest" description="Disordered" evidence="1">
    <location>
        <begin position="727"/>
        <end position="764"/>
    </location>
</feature>
<name>A0ABR2VE64_9PEZI</name>
<comment type="caution">
    <text evidence="3">The sequence shown here is derived from an EMBL/GenBank/DDBJ whole genome shotgun (WGS) entry which is preliminary data.</text>
</comment>
<evidence type="ECO:0000313" key="3">
    <source>
        <dbReference type="EMBL" id="KAK9425213.1"/>
    </source>
</evidence>
<dbReference type="EMBL" id="JARVKF010000024">
    <property type="protein sequence ID" value="KAK9425213.1"/>
    <property type="molecule type" value="Genomic_DNA"/>
</dbReference>
<sequence>MAAPSPAKRYNYHKLVEAKAIRLLKLFPGKGDEPIRMQVDHAFIDAVAGSYEALSYTWDTTTGKVDVAIDSSGKDNSVLSIYSSLESILRYLRKEHEMRILWIDAVCINQDDIPERNKQVPLMREIYSRCARVIAWLGEESQMDKAVFDTANRDPSGTKAEAGAGDSFPMPELMLMVAGLTSLLRRPWFSRVWIIQEAALCPDLVLQCGYQTMDWEMLMAGCEVLFEASRSDRELVRADATLERIYFADTVRSMMKANRSLDSSVRPAPFSRFDYESAQPNPSGHRGDLQFFVTGSRQYDATNPRDHVYGLMGLVDDMQQSWVPVDYNKDEIRIVSEFIRTVVEHTGDLTILGQSYYDGEKNAKQWPSWMPDWKLPLPISPLSTRRLGSFRAGGDAKVVLKDHPDSLTLLLSGVFVDTIKEVTEPFIPPQDGNSRDQVDQSMTMARFRNIVSAISKIPGLKDLATNLKAIFTPKDEKGEVVDMKPETADESIRQFLKVVQPGMPRAFFRLMARDFKDRPTGAKVSAGPSIAMMRSALEDGLMHLENVLFGPVHSTVWDNTRVPASLERKWSSLARKVKKLPTGERVDHAYWRTLIGNRRRELSGNMEQAPEDWRAAYDIWYEQVSRTEGVFPRLARGKTTNIRDQVHPFLLDLLRVQRAEPEKVPDHLDVYFRGLDDRKKEEALENGTIRRRVQLYGKLTGQDTRGWDKDPSKIPTITFTKSISVSMDSKPKDWSSETDQAESQVEDGHKPQDQLQTQEVKNEEHHISVRRVARKFDRDVVHMAKNRCFCITKKGYIGWAPPATQAGDRICIIRGSQVPYVVRPTQGGYLYLGESYIHGLMDGEGLAMGGTEDIILKRQTEPLSLFSNFIGHLPAR</sequence>
<evidence type="ECO:0000259" key="2">
    <source>
        <dbReference type="Pfam" id="PF06985"/>
    </source>
</evidence>
<evidence type="ECO:0000256" key="1">
    <source>
        <dbReference type="SAM" id="MobiDB-lite"/>
    </source>
</evidence>
<feature type="domain" description="Heterokaryon incompatibility" evidence="2">
    <location>
        <begin position="51"/>
        <end position="197"/>
    </location>
</feature>
<reference evidence="3 4" key="1">
    <citation type="journal article" date="2024" name="J. Plant Pathol.">
        <title>Sequence and assembly of the genome of Seiridium unicorne, isolate CBS 538.82, causal agent of cypress canker disease.</title>
        <authorList>
            <person name="Scali E."/>
            <person name="Rocca G.D."/>
            <person name="Danti R."/>
            <person name="Garbelotto M."/>
            <person name="Barberini S."/>
            <person name="Baroncelli R."/>
            <person name="Emiliani G."/>
        </authorList>
    </citation>
    <scope>NUCLEOTIDE SEQUENCE [LARGE SCALE GENOMIC DNA]</scope>
    <source>
        <strain evidence="3 4">BM-138-508</strain>
    </source>
</reference>
<gene>
    <name evidence="3" type="ORF">SUNI508_03353</name>
</gene>
<accession>A0ABR2VE64</accession>
<keyword evidence="4" id="KW-1185">Reference proteome</keyword>
<dbReference type="Proteomes" id="UP001408356">
    <property type="component" value="Unassembled WGS sequence"/>
</dbReference>
<dbReference type="Pfam" id="PF26639">
    <property type="entry name" value="Het-6_barrel"/>
    <property type="match status" value="1"/>
</dbReference>
<dbReference type="InterPro" id="IPR052895">
    <property type="entry name" value="HetReg/Transcr_Mod"/>
</dbReference>
<protein>
    <submittedName>
        <fullName evidence="3">Heterokaryon incompatibility domain-containing protein</fullName>
    </submittedName>
</protein>
<organism evidence="3 4">
    <name type="scientific">Seiridium unicorne</name>
    <dbReference type="NCBI Taxonomy" id="138068"/>
    <lineage>
        <taxon>Eukaryota</taxon>
        <taxon>Fungi</taxon>
        <taxon>Dikarya</taxon>
        <taxon>Ascomycota</taxon>
        <taxon>Pezizomycotina</taxon>
        <taxon>Sordariomycetes</taxon>
        <taxon>Xylariomycetidae</taxon>
        <taxon>Amphisphaeriales</taxon>
        <taxon>Sporocadaceae</taxon>
        <taxon>Seiridium</taxon>
    </lineage>
</organism>
<proteinExistence type="predicted"/>
<dbReference type="PANTHER" id="PTHR24148:SF64">
    <property type="entry name" value="HETEROKARYON INCOMPATIBILITY DOMAIN-CONTAINING PROTEIN"/>
    <property type="match status" value="1"/>
</dbReference>
<evidence type="ECO:0000313" key="4">
    <source>
        <dbReference type="Proteomes" id="UP001408356"/>
    </source>
</evidence>
<dbReference type="InterPro" id="IPR010730">
    <property type="entry name" value="HET"/>
</dbReference>
<dbReference type="PANTHER" id="PTHR24148">
    <property type="entry name" value="ANKYRIN REPEAT DOMAIN-CONTAINING PROTEIN 39 HOMOLOG-RELATED"/>
    <property type="match status" value="1"/>
</dbReference>
<dbReference type="Pfam" id="PF06985">
    <property type="entry name" value="HET"/>
    <property type="match status" value="1"/>
</dbReference>